<dbReference type="InterPro" id="IPR001041">
    <property type="entry name" value="2Fe-2S_ferredoxin-type"/>
</dbReference>
<dbReference type="EMBL" id="SZOH01000448">
    <property type="protein sequence ID" value="TKJ05729.1"/>
    <property type="molecule type" value="Genomic_DNA"/>
</dbReference>
<dbReference type="Pfam" id="PF13510">
    <property type="entry name" value="Fer2_4"/>
    <property type="match status" value="1"/>
</dbReference>
<sequence length="97" mass="10945">MAEQTVRVIVDGKEFSASGEKTILQLFNESNLEHPQICHVPEVDPIQTCDTCIVEVNGKLLRACSTKLENGMHIERQSQRAKEAQTEAMDRILENHL</sequence>
<dbReference type="CDD" id="cd00207">
    <property type="entry name" value="fer2"/>
    <property type="match status" value="1"/>
</dbReference>
<dbReference type="PROSITE" id="PS51085">
    <property type="entry name" value="2FE2S_FER_2"/>
    <property type="match status" value="1"/>
</dbReference>
<feature type="domain" description="2Fe-2S ferredoxin-type" evidence="2">
    <location>
        <begin position="4"/>
        <end position="80"/>
    </location>
</feature>
<proteinExistence type="predicted"/>
<evidence type="ECO:0000313" key="4">
    <source>
        <dbReference type="Proteomes" id="UP000308444"/>
    </source>
</evidence>
<dbReference type="SUPFAM" id="SSF54292">
    <property type="entry name" value="2Fe-2S ferredoxin-like"/>
    <property type="match status" value="1"/>
</dbReference>
<dbReference type="AlphaFoldDB" id="A0A9X9ABY1"/>
<feature type="non-terminal residue" evidence="3">
    <location>
        <position position="97"/>
    </location>
</feature>
<dbReference type="Gene3D" id="3.10.20.740">
    <property type="match status" value="1"/>
</dbReference>
<dbReference type="FunFam" id="3.10.20.740:FF:000003">
    <property type="entry name" value="Formate dehydrogenase subunit alpha"/>
    <property type="match status" value="1"/>
</dbReference>
<name>A0A9X9ABY1_BACCE</name>
<feature type="region of interest" description="Disordered" evidence="1">
    <location>
        <begin position="75"/>
        <end position="97"/>
    </location>
</feature>
<accession>A0A9X9ABY1</accession>
<evidence type="ECO:0000256" key="1">
    <source>
        <dbReference type="SAM" id="MobiDB-lite"/>
    </source>
</evidence>
<comment type="caution">
    <text evidence="3">The sequence shown here is derived from an EMBL/GenBank/DDBJ whole genome shotgun (WGS) entry which is preliminary data.</text>
</comment>
<organism evidence="3 4">
    <name type="scientific">Bacillus cereus</name>
    <dbReference type="NCBI Taxonomy" id="1396"/>
    <lineage>
        <taxon>Bacteria</taxon>
        <taxon>Bacillati</taxon>
        <taxon>Bacillota</taxon>
        <taxon>Bacilli</taxon>
        <taxon>Bacillales</taxon>
        <taxon>Bacillaceae</taxon>
        <taxon>Bacillus</taxon>
        <taxon>Bacillus cereus group</taxon>
    </lineage>
</organism>
<evidence type="ECO:0000313" key="3">
    <source>
        <dbReference type="EMBL" id="TKJ05729.1"/>
    </source>
</evidence>
<protein>
    <submittedName>
        <fullName evidence="3">2Fe-2S iron-sulfur cluster binding domain-containing protein</fullName>
    </submittedName>
</protein>
<gene>
    <name evidence="3" type="ORF">FC695_08100</name>
</gene>
<dbReference type="InterPro" id="IPR036010">
    <property type="entry name" value="2Fe-2S_ferredoxin-like_sf"/>
</dbReference>
<dbReference type="GO" id="GO:0051536">
    <property type="term" value="F:iron-sulfur cluster binding"/>
    <property type="evidence" value="ECO:0007669"/>
    <property type="project" value="InterPro"/>
</dbReference>
<reference evidence="3 4" key="1">
    <citation type="journal article" date="2019" name="Environ. Microbiol.">
        <title>An active ?-lactamase is a part of an orchestrated cell wall stress resistance network of Bacillus subtilis and related rhizosphere species.</title>
        <authorList>
            <person name="Bucher T."/>
            <person name="Keren-Paz A."/>
            <person name="Hausser J."/>
            <person name="Olender T."/>
            <person name="Cytryn E."/>
            <person name="Kolodkin-Gal I."/>
        </authorList>
    </citation>
    <scope>NUCLEOTIDE SEQUENCE [LARGE SCALE GENOMIC DNA]</scope>
    <source>
        <strain evidence="3 4">I32</strain>
    </source>
</reference>
<dbReference type="Proteomes" id="UP000308444">
    <property type="component" value="Unassembled WGS sequence"/>
</dbReference>
<evidence type="ECO:0000259" key="2">
    <source>
        <dbReference type="PROSITE" id="PS51085"/>
    </source>
</evidence>